<dbReference type="SUPFAM" id="SSF54556">
    <property type="entry name" value="Chitinase insertion domain"/>
    <property type="match status" value="1"/>
</dbReference>
<dbReference type="InterPro" id="IPR001223">
    <property type="entry name" value="Glyco_hydro18_cat"/>
</dbReference>
<dbReference type="Gene3D" id="3.10.50.10">
    <property type="match status" value="1"/>
</dbReference>
<dbReference type="EMBL" id="KI630894">
    <property type="protein sequence ID" value="EYU31794.1"/>
    <property type="molecule type" value="Genomic_DNA"/>
</dbReference>
<keyword evidence="5 6" id="KW-0326">Glycosidase</keyword>
<accession>A0A022QW38</accession>
<comment type="similarity">
    <text evidence="1">Belongs to the glycosyl hydrolase 18 family. Chitinase class V subfamily.</text>
</comment>
<dbReference type="Pfam" id="PF00704">
    <property type="entry name" value="Glyco_hydro_18"/>
    <property type="match status" value="1"/>
</dbReference>
<keyword evidence="4" id="KW-0325">Glycoprotein</keyword>
<evidence type="ECO:0000256" key="5">
    <source>
        <dbReference type="ARBA" id="ARBA00023295"/>
    </source>
</evidence>
<evidence type="ECO:0000259" key="7">
    <source>
        <dbReference type="PROSITE" id="PS51910"/>
    </source>
</evidence>
<dbReference type="PROSITE" id="PS51910">
    <property type="entry name" value="GH18_2"/>
    <property type="match status" value="1"/>
</dbReference>
<protein>
    <recommendedName>
        <fullName evidence="7">GH18 domain-containing protein</fullName>
    </recommendedName>
</protein>
<evidence type="ECO:0000256" key="3">
    <source>
        <dbReference type="ARBA" id="ARBA00022801"/>
    </source>
</evidence>
<feature type="domain" description="GH18" evidence="7">
    <location>
        <begin position="11"/>
        <end position="360"/>
    </location>
</feature>
<dbReference type="CDD" id="cd02879">
    <property type="entry name" value="GH18_plant_chitinase_class_V"/>
    <property type="match status" value="1"/>
</dbReference>
<keyword evidence="3 6" id="KW-0378">Hydrolase</keyword>
<dbReference type="InterPro" id="IPR029070">
    <property type="entry name" value="Chitinase_insertion_sf"/>
</dbReference>
<evidence type="ECO:0000313" key="9">
    <source>
        <dbReference type="Proteomes" id="UP000030748"/>
    </source>
</evidence>
<evidence type="ECO:0000256" key="1">
    <source>
        <dbReference type="ARBA" id="ARBA00008682"/>
    </source>
</evidence>
<proteinExistence type="inferred from homology"/>
<dbReference type="SMART" id="SM00636">
    <property type="entry name" value="Glyco_18"/>
    <property type="match status" value="1"/>
</dbReference>
<dbReference type="InterPro" id="IPR050314">
    <property type="entry name" value="Glycosyl_Hydrlase_18"/>
</dbReference>
<keyword evidence="9" id="KW-1185">Reference proteome</keyword>
<evidence type="ECO:0000256" key="2">
    <source>
        <dbReference type="ARBA" id="ARBA00022729"/>
    </source>
</evidence>
<dbReference type="Proteomes" id="UP000030748">
    <property type="component" value="Unassembled WGS sequence"/>
</dbReference>
<reference evidence="8 9" key="1">
    <citation type="journal article" date="2013" name="Proc. Natl. Acad. Sci. U.S.A.">
        <title>Fine-scale variation in meiotic recombination in Mimulus inferred from population shotgun sequencing.</title>
        <authorList>
            <person name="Hellsten U."/>
            <person name="Wright K.M."/>
            <person name="Jenkins J."/>
            <person name="Shu S."/>
            <person name="Yuan Y."/>
            <person name="Wessler S.R."/>
            <person name="Schmutz J."/>
            <person name="Willis J.H."/>
            <person name="Rokhsar D.S."/>
        </authorList>
    </citation>
    <scope>NUCLEOTIDE SEQUENCE [LARGE SCALE GENOMIC DNA]</scope>
    <source>
        <strain evidence="9">cv. DUN x IM62</strain>
    </source>
</reference>
<keyword evidence="2" id="KW-0732">Signal</keyword>
<dbReference type="FunFam" id="3.10.50.10:FF:000003">
    <property type="entry name" value="Class V chitinase CHIT5b"/>
    <property type="match status" value="1"/>
</dbReference>
<dbReference type="GO" id="GO:0008061">
    <property type="term" value="F:chitin binding"/>
    <property type="evidence" value="ECO:0007669"/>
    <property type="project" value="InterPro"/>
</dbReference>
<organism evidence="8 9">
    <name type="scientific">Erythranthe guttata</name>
    <name type="common">Yellow monkey flower</name>
    <name type="synonym">Mimulus guttatus</name>
    <dbReference type="NCBI Taxonomy" id="4155"/>
    <lineage>
        <taxon>Eukaryota</taxon>
        <taxon>Viridiplantae</taxon>
        <taxon>Streptophyta</taxon>
        <taxon>Embryophyta</taxon>
        <taxon>Tracheophyta</taxon>
        <taxon>Spermatophyta</taxon>
        <taxon>Magnoliopsida</taxon>
        <taxon>eudicotyledons</taxon>
        <taxon>Gunneridae</taxon>
        <taxon>Pentapetalae</taxon>
        <taxon>asterids</taxon>
        <taxon>lamiids</taxon>
        <taxon>Lamiales</taxon>
        <taxon>Phrymaceae</taxon>
        <taxon>Erythranthe</taxon>
    </lineage>
</organism>
<dbReference type="SUPFAM" id="SSF51445">
    <property type="entry name" value="(Trans)glycosidases"/>
    <property type="match status" value="1"/>
</dbReference>
<dbReference type="GO" id="GO:0005975">
    <property type="term" value="P:carbohydrate metabolic process"/>
    <property type="evidence" value="ECO:0007669"/>
    <property type="project" value="InterPro"/>
</dbReference>
<feature type="non-terminal residue" evidence="8">
    <location>
        <position position="1"/>
    </location>
</feature>
<dbReference type="STRING" id="4155.A0A022QW38"/>
<evidence type="ECO:0000256" key="4">
    <source>
        <dbReference type="ARBA" id="ARBA00023180"/>
    </source>
</evidence>
<name>A0A022QW38_ERYGU</name>
<dbReference type="AlphaFoldDB" id="A0A022QW38"/>
<dbReference type="PROSITE" id="PS01095">
    <property type="entry name" value="GH18_1"/>
    <property type="match status" value="1"/>
</dbReference>
<dbReference type="InterPro" id="IPR017853">
    <property type="entry name" value="GH"/>
</dbReference>
<dbReference type="GO" id="GO:0004568">
    <property type="term" value="F:chitinase activity"/>
    <property type="evidence" value="ECO:0000318"/>
    <property type="project" value="GO_Central"/>
</dbReference>
<dbReference type="eggNOG" id="KOG2806">
    <property type="taxonomic scope" value="Eukaryota"/>
</dbReference>
<sequence>LIPIPPPPYHGVKAAYWRSWEAQSLPPSAIPTPYFTHVFYAFLLVDPTSFQLLITPNDEQWMAAFTAALHGSAPPANAILSIGGAGADPVVFSNMAASPDNRAAFIRSSIDTARKYGFDGLDLDWEFPRDPQDMSNLGSLFREWRLEVNRESLTFSGRRPTLLLSAAVYFSPHVLYPGNIPRTYPGEDIRSSLDFVGPMCFDYHGGWDPHQTAAHALLYDKTSNLSTSYGVSEWKGVGAPSGKIVMGMPAYGRTWQLEDPNQHGIGAPAVGVGPGGGVMVYSDIVGFNAENNATVVFDNATVSTYSYAGTNWIGYDDATSIEYKVKFAKAQGLGGYFFWVLGDDSNWALAKAASMAWDSEN</sequence>
<dbReference type="GO" id="GO:0006032">
    <property type="term" value="P:chitin catabolic process"/>
    <property type="evidence" value="ECO:0000318"/>
    <property type="project" value="GO_Central"/>
</dbReference>
<dbReference type="InterPro" id="IPR011583">
    <property type="entry name" value="Chitinase_II/V-like_cat"/>
</dbReference>
<dbReference type="InterPro" id="IPR001579">
    <property type="entry name" value="Glyco_hydro_18_chit_AS"/>
</dbReference>
<evidence type="ECO:0000256" key="6">
    <source>
        <dbReference type="RuleBase" id="RU000489"/>
    </source>
</evidence>
<dbReference type="PANTHER" id="PTHR11177">
    <property type="entry name" value="CHITINASE"/>
    <property type="match status" value="1"/>
</dbReference>
<dbReference type="Gene3D" id="3.20.20.80">
    <property type="entry name" value="Glycosidases"/>
    <property type="match status" value="1"/>
</dbReference>
<dbReference type="GO" id="GO:0005576">
    <property type="term" value="C:extracellular region"/>
    <property type="evidence" value="ECO:0000318"/>
    <property type="project" value="GO_Central"/>
</dbReference>
<evidence type="ECO:0000313" key="8">
    <source>
        <dbReference type="EMBL" id="EYU31794.1"/>
    </source>
</evidence>
<gene>
    <name evidence="8" type="ORF">MIMGU_mgv1a022475mg</name>
</gene>
<dbReference type="PANTHER" id="PTHR11177:SF368">
    <property type="entry name" value="GH18 DOMAIN-CONTAINING PROTEIN"/>
    <property type="match status" value="1"/>
</dbReference>